<evidence type="ECO:0000313" key="3">
    <source>
        <dbReference type="Proteomes" id="UP001501470"/>
    </source>
</evidence>
<dbReference type="Proteomes" id="UP001501470">
    <property type="component" value="Unassembled WGS sequence"/>
</dbReference>
<evidence type="ECO:0000256" key="1">
    <source>
        <dbReference type="SAM" id="MobiDB-lite"/>
    </source>
</evidence>
<gene>
    <name evidence="2" type="ORF">GCM10009827_119280</name>
</gene>
<reference evidence="2 3" key="1">
    <citation type="journal article" date="2019" name="Int. J. Syst. Evol. Microbiol.">
        <title>The Global Catalogue of Microorganisms (GCM) 10K type strain sequencing project: providing services to taxonomists for standard genome sequencing and annotation.</title>
        <authorList>
            <consortium name="The Broad Institute Genomics Platform"/>
            <consortium name="The Broad Institute Genome Sequencing Center for Infectious Disease"/>
            <person name="Wu L."/>
            <person name="Ma J."/>
        </authorList>
    </citation>
    <scope>NUCLEOTIDE SEQUENCE [LARGE SCALE GENOMIC DNA]</scope>
    <source>
        <strain evidence="2 3">JCM 15933</strain>
    </source>
</reference>
<accession>A0ABN2DHH6</accession>
<sequence>MTSTRVIYQGQRYHAVAIAHGAAFELLTDTALPGSIANPRHGSPWAYRKFVHVTHLDSIEGIDATAPLAEALTIPLIRALDWTRLHQASQTTASNTDPLLRHIRASIQIRTGTRMMRVLSANQVAACLHGQWLPHGFCYREYDVAHLRAANDLSIIGSRNETPDSPVYVLRWPAEYAEDFHVPTADTYPGLLEIAPADRVGPPVLGTGFTPSGQHLIPEYVTADLADLHLPAYAEIIAYTTNGTEVPLYSYTPKPAGWALVAGGKFRHLLEPLPGIDLYQQHHPTPTTVAWPPAHLGDGAPEPTAGTPGTAYRRTFGTFRDARCHLLQTDRQWQRIRLLRPDPSAIFRLGMNCLERGIYETWAQIDEMTEISSSQTHHEPGSRTRSSPRHLLGLSESVGS</sequence>
<dbReference type="RefSeq" id="WP_344515847.1">
    <property type="nucleotide sequence ID" value="NZ_BAAAQD010000067.1"/>
</dbReference>
<comment type="caution">
    <text evidence="2">The sequence shown here is derived from an EMBL/GenBank/DDBJ whole genome shotgun (WGS) entry which is preliminary data.</text>
</comment>
<protein>
    <submittedName>
        <fullName evidence="2">Uncharacterized protein</fullName>
    </submittedName>
</protein>
<dbReference type="EMBL" id="BAAAQD010000067">
    <property type="protein sequence ID" value="GAA1577642.1"/>
    <property type="molecule type" value="Genomic_DNA"/>
</dbReference>
<name>A0ABN2DHH6_9ACTN</name>
<proteinExistence type="predicted"/>
<feature type="region of interest" description="Disordered" evidence="1">
    <location>
        <begin position="371"/>
        <end position="400"/>
    </location>
</feature>
<keyword evidence="3" id="KW-1185">Reference proteome</keyword>
<evidence type="ECO:0000313" key="2">
    <source>
        <dbReference type="EMBL" id="GAA1577642.1"/>
    </source>
</evidence>
<organism evidence="2 3">
    <name type="scientific">Dactylosporangium maewongense</name>
    <dbReference type="NCBI Taxonomy" id="634393"/>
    <lineage>
        <taxon>Bacteria</taxon>
        <taxon>Bacillati</taxon>
        <taxon>Actinomycetota</taxon>
        <taxon>Actinomycetes</taxon>
        <taxon>Micromonosporales</taxon>
        <taxon>Micromonosporaceae</taxon>
        <taxon>Dactylosporangium</taxon>
    </lineage>
</organism>